<reference evidence="2" key="1">
    <citation type="submission" date="2023-03" db="EMBL/GenBank/DDBJ databases">
        <title>Massive genome expansion in bonnet fungi (Mycena s.s.) driven by repeated elements and novel gene families across ecological guilds.</title>
        <authorList>
            <consortium name="Lawrence Berkeley National Laboratory"/>
            <person name="Harder C.B."/>
            <person name="Miyauchi S."/>
            <person name="Viragh M."/>
            <person name="Kuo A."/>
            <person name="Thoen E."/>
            <person name="Andreopoulos B."/>
            <person name="Lu D."/>
            <person name="Skrede I."/>
            <person name="Drula E."/>
            <person name="Henrissat B."/>
            <person name="Morin E."/>
            <person name="Kohler A."/>
            <person name="Barry K."/>
            <person name="LaButti K."/>
            <person name="Morin E."/>
            <person name="Salamov A."/>
            <person name="Lipzen A."/>
            <person name="Mereny Z."/>
            <person name="Hegedus B."/>
            <person name="Baldrian P."/>
            <person name="Stursova M."/>
            <person name="Weitz H."/>
            <person name="Taylor A."/>
            <person name="Grigoriev I.V."/>
            <person name="Nagy L.G."/>
            <person name="Martin F."/>
            <person name="Kauserud H."/>
        </authorList>
    </citation>
    <scope>NUCLEOTIDE SEQUENCE</scope>
    <source>
        <strain evidence="2">CBHHK173m</strain>
    </source>
</reference>
<dbReference type="AlphaFoldDB" id="A0AAD6UGJ4"/>
<keyword evidence="3" id="KW-1185">Reference proteome</keyword>
<evidence type="ECO:0000256" key="1">
    <source>
        <dbReference type="SAM" id="MobiDB-lite"/>
    </source>
</evidence>
<accession>A0AAD6UGJ4</accession>
<proteinExistence type="predicted"/>
<protein>
    <submittedName>
        <fullName evidence="2">Uncharacterized protein</fullName>
    </submittedName>
</protein>
<evidence type="ECO:0000313" key="3">
    <source>
        <dbReference type="Proteomes" id="UP001222325"/>
    </source>
</evidence>
<dbReference type="Proteomes" id="UP001222325">
    <property type="component" value="Unassembled WGS sequence"/>
</dbReference>
<name>A0AAD6UGJ4_9AGAR</name>
<sequence length="120" mass="13766">MAEHPYNCSTRLGAIETPVLGDRIPVAGYTILWEPFKDYSPLIRLRVSLALEMCTSTGSTLYLKTSPFATKFHPNTDAPWHHRQRERELGRGSEWRRGRGPERRPEPEPEPEWGPEQGLP</sequence>
<feature type="region of interest" description="Disordered" evidence="1">
    <location>
        <begin position="73"/>
        <end position="120"/>
    </location>
</feature>
<feature type="compositionally biased region" description="Basic and acidic residues" evidence="1">
    <location>
        <begin position="85"/>
        <end position="107"/>
    </location>
</feature>
<evidence type="ECO:0000313" key="2">
    <source>
        <dbReference type="EMBL" id="KAJ7098186.1"/>
    </source>
</evidence>
<dbReference type="EMBL" id="JARJCN010000009">
    <property type="protein sequence ID" value="KAJ7098186.1"/>
    <property type="molecule type" value="Genomic_DNA"/>
</dbReference>
<gene>
    <name evidence="2" type="ORF">B0H15DRAFT_945688</name>
</gene>
<comment type="caution">
    <text evidence="2">The sequence shown here is derived from an EMBL/GenBank/DDBJ whole genome shotgun (WGS) entry which is preliminary data.</text>
</comment>
<organism evidence="2 3">
    <name type="scientific">Mycena belliarum</name>
    <dbReference type="NCBI Taxonomy" id="1033014"/>
    <lineage>
        <taxon>Eukaryota</taxon>
        <taxon>Fungi</taxon>
        <taxon>Dikarya</taxon>
        <taxon>Basidiomycota</taxon>
        <taxon>Agaricomycotina</taxon>
        <taxon>Agaricomycetes</taxon>
        <taxon>Agaricomycetidae</taxon>
        <taxon>Agaricales</taxon>
        <taxon>Marasmiineae</taxon>
        <taxon>Mycenaceae</taxon>
        <taxon>Mycena</taxon>
    </lineage>
</organism>